<evidence type="ECO:0000313" key="7">
    <source>
        <dbReference type="Proteomes" id="UP000502297"/>
    </source>
</evidence>
<dbReference type="Pfam" id="PF03466">
    <property type="entry name" value="LysR_substrate"/>
    <property type="match status" value="1"/>
</dbReference>
<dbReference type="SUPFAM" id="SSF46785">
    <property type="entry name" value="Winged helix' DNA-binding domain"/>
    <property type="match status" value="1"/>
</dbReference>
<dbReference type="AlphaFoldDB" id="A0A6G8RUP6"/>
<dbReference type="InterPro" id="IPR000847">
    <property type="entry name" value="LysR_HTH_N"/>
</dbReference>
<dbReference type="NCBIfam" id="TIGR03298">
    <property type="entry name" value="argP"/>
    <property type="match status" value="1"/>
</dbReference>
<dbReference type="KEGG" id="asha:G8E00_06090"/>
<dbReference type="NCBIfam" id="NF009888">
    <property type="entry name" value="PRK13348.1"/>
    <property type="match status" value="1"/>
</dbReference>
<comment type="similarity">
    <text evidence="1">Belongs to the LysR transcriptional regulatory family.</text>
</comment>
<dbReference type="Gene3D" id="3.40.190.290">
    <property type="match status" value="1"/>
</dbReference>
<dbReference type="GO" id="GO:0003700">
    <property type="term" value="F:DNA-binding transcription factor activity"/>
    <property type="evidence" value="ECO:0007669"/>
    <property type="project" value="InterPro"/>
</dbReference>
<dbReference type="InterPro" id="IPR017685">
    <property type="entry name" value="ArgP"/>
</dbReference>
<feature type="domain" description="HTH lysR-type" evidence="5">
    <location>
        <begin position="8"/>
        <end position="58"/>
    </location>
</feature>
<dbReference type="RefSeq" id="WP_166222696.1">
    <property type="nucleotide sequence ID" value="NZ_CP049801.1"/>
</dbReference>
<dbReference type="NCBIfam" id="NF002964">
    <property type="entry name" value="PRK03635.1"/>
    <property type="match status" value="1"/>
</dbReference>
<proteinExistence type="inferred from homology"/>
<dbReference type="GO" id="GO:0003677">
    <property type="term" value="F:DNA binding"/>
    <property type="evidence" value="ECO:0007669"/>
    <property type="project" value="UniProtKB-KW"/>
</dbReference>
<evidence type="ECO:0000256" key="1">
    <source>
        <dbReference type="ARBA" id="ARBA00009437"/>
    </source>
</evidence>
<protein>
    <submittedName>
        <fullName evidence="6">LysR family transcriptional regulator ArgP</fullName>
    </submittedName>
</protein>
<name>A0A6G8RUP6_9GAMM</name>
<evidence type="ECO:0000256" key="3">
    <source>
        <dbReference type="ARBA" id="ARBA00023125"/>
    </source>
</evidence>
<accession>A0A6G8RUP6</accession>
<dbReference type="PROSITE" id="PS50931">
    <property type="entry name" value="HTH_LYSR"/>
    <property type="match status" value="1"/>
</dbReference>
<dbReference type="InterPro" id="IPR036388">
    <property type="entry name" value="WH-like_DNA-bd_sf"/>
</dbReference>
<keyword evidence="7" id="KW-1185">Reference proteome</keyword>
<dbReference type="EMBL" id="CP049801">
    <property type="protein sequence ID" value="QIO05550.1"/>
    <property type="molecule type" value="Genomic_DNA"/>
</dbReference>
<keyword evidence="4" id="KW-0804">Transcription</keyword>
<dbReference type="Proteomes" id="UP000502297">
    <property type="component" value="Chromosome"/>
</dbReference>
<dbReference type="Pfam" id="PF00126">
    <property type="entry name" value="HTH_1"/>
    <property type="match status" value="1"/>
</dbReference>
<evidence type="ECO:0000259" key="5">
    <source>
        <dbReference type="PROSITE" id="PS50931"/>
    </source>
</evidence>
<keyword evidence="3" id="KW-0238">DNA-binding</keyword>
<evidence type="ECO:0000256" key="4">
    <source>
        <dbReference type="ARBA" id="ARBA00023163"/>
    </source>
</evidence>
<keyword evidence="2" id="KW-0805">Transcription regulation</keyword>
<dbReference type="Gene3D" id="1.10.10.10">
    <property type="entry name" value="Winged helix-like DNA-binding domain superfamily/Winged helix DNA-binding domain"/>
    <property type="match status" value="1"/>
</dbReference>
<evidence type="ECO:0000256" key="2">
    <source>
        <dbReference type="ARBA" id="ARBA00023015"/>
    </source>
</evidence>
<dbReference type="InterPro" id="IPR005119">
    <property type="entry name" value="LysR_subst-bd"/>
</dbReference>
<dbReference type="InterPro" id="IPR050176">
    <property type="entry name" value="LTTR"/>
</dbReference>
<evidence type="ECO:0000313" key="6">
    <source>
        <dbReference type="EMBL" id="QIO05550.1"/>
    </source>
</evidence>
<dbReference type="PANTHER" id="PTHR30579">
    <property type="entry name" value="TRANSCRIPTIONAL REGULATOR"/>
    <property type="match status" value="1"/>
</dbReference>
<organism evidence="6 7">
    <name type="scientific">Acinetobacter shaoyimingii</name>
    <dbReference type="NCBI Taxonomy" id="2715164"/>
    <lineage>
        <taxon>Bacteria</taxon>
        <taxon>Pseudomonadati</taxon>
        <taxon>Pseudomonadota</taxon>
        <taxon>Gammaproteobacteria</taxon>
        <taxon>Moraxellales</taxon>
        <taxon>Moraxellaceae</taxon>
        <taxon>Acinetobacter</taxon>
    </lineage>
</organism>
<reference evidence="6 7" key="1">
    <citation type="submission" date="2020-03" db="EMBL/GenBank/DDBJ databases">
        <authorList>
            <person name="Zhu W."/>
        </authorList>
    </citation>
    <scope>NUCLEOTIDE SEQUENCE [LARGE SCALE GENOMIC DNA]</scope>
    <source>
        <strain evidence="6 7">323-1</strain>
    </source>
</reference>
<dbReference type="SUPFAM" id="SSF53850">
    <property type="entry name" value="Periplasmic binding protein-like II"/>
    <property type="match status" value="1"/>
</dbReference>
<dbReference type="PANTHER" id="PTHR30579:SF2">
    <property type="entry name" value="HTH-TYPE TRANSCRIPTIONAL REGULATOR ARGP"/>
    <property type="match status" value="1"/>
</dbReference>
<dbReference type="InterPro" id="IPR036390">
    <property type="entry name" value="WH_DNA-bd_sf"/>
</dbReference>
<sequence>MLQSKHSEAFLAVAETGSFDSAAERLHITASAVTLRVQALEKKLGHLLIIRERPCRVTQAGQQLLAHLQQTKVLEQNLLEKLMGKSACSQFYTLNIATNADSLATWLLSTIQPILIEENIVIQLKVADQTQTHHLLEAGLVNACISTEQESLKGCEVKPIGSMRYHMVASPQFIERYFAHGFNRESLRYAPAVIFNEQDQMHHEVIYNAYGLNMSQYPHHLIPASNAFLESIVLGLGFGMVPEFQIKEYTKQGQLIEIMPEAQTDVMLYWHHWKKQSRQLEQLTSQIIEHAPFRMNQSLNEDND</sequence>
<gene>
    <name evidence="6" type="ORF">G8E00_06090</name>
</gene>